<dbReference type="EMBL" id="MFDM01000016">
    <property type="protein sequence ID" value="OGE43245.1"/>
    <property type="molecule type" value="Genomic_DNA"/>
</dbReference>
<evidence type="ECO:0000256" key="1">
    <source>
        <dbReference type="SAM" id="Phobius"/>
    </source>
</evidence>
<feature type="transmembrane region" description="Helical" evidence="1">
    <location>
        <begin position="249"/>
        <end position="268"/>
    </location>
</feature>
<feature type="transmembrane region" description="Helical" evidence="1">
    <location>
        <begin position="130"/>
        <end position="149"/>
    </location>
</feature>
<comment type="caution">
    <text evidence="2">The sequence shown here is derived from an EMBL/GenBank/DDBJ whole genome shotgun (WGS) entry which is preliminary data.</text>
</comment>
<organism evidence="2 3">
    <name type="scientific">Candidatus Daviesbacteria bacterium RIFCSPLOWO2_01_FULL_39_12</name>
    <dbReference type="NCBI Taxonomy" id="1797785"/>
    <lineage>
        <taxon>Bacteria</taxon>
        <taxon>Candidatus Daviesiibacteriota</taxon>
    </lineage>
</organism>
<sequence length="307" mass="34987">MLIVKKFISAPLFLLIFGFLIFRLNPLLGSYDFIFSLSLDSLNLFVFLSSLILLSALTFVLFAILAADWRLILPVAILASILPILFLPSSLAIFLTAGILISLLIIYFTLDKTLRTYITFDPFPLFGPSIRNLSFLLILVFSLGYYLSINPIIQQQGFQIPETLLESALKFIPKNQLQESKTQPQIQITKEQIELLKQNPEALRQYGLDPAILDTLDQTANKAATPAQLTDEFLKQTVKSQLNQLIQPYIDYLPIALALLFFITFQTISAFLNIFIYPLLWMIFYILEKSGFIKFTVEQRPVKKMVV</sequence>
<feature type="transmembrane region" description="Helical" evidence="1">
    <location>
        <begin position="274"/>
        <end position="295"/>
    </location>
</feature>
<feature type="transmembrane region" description="Helical" evidence="1">
    <location>
        <begin position="7"/>
        <end position="24"/>
    </location>
</feature>
<name>A0A1F5KR11_9BACT</name>
<keyword evidence="1" id="KW-0812">Transmembrane</keyword>
<accession>A0A1F5KR11</accession>
<gene>
    <name evidence="2" type="ORF">A3B45_00795</name>
</gene>
<proteinExistence type="predicted"/>
<protein>
    <submittedName>
        <fullName evidence="2">Uncharacterized protein</fullName>
    </submittedName>
</protein>
<feature type="transmembrane region" description="Helical" evidence="1">
    <location>
        <begin position="77"/>
        <end position="110"/>
    </location>
</feature>
<dbReference type="Proteomes" id="UP000178565">
    <property type="component" value="Unassembled WGS sequence"/>
</dbReference>
<evidence type="ECO:0000313" key="3">
    <source>
        <dbReference type="Proteomes" id="UP000178565"/>
    </source>
</evidence>
<keyword evidence="1" id="KW-1133">Transmembrane helix</keyword>
<keyword evidence="1" id="KW-0472">Membrane</keyword>
<feature type="transmembrane region" description="Helical" evidence="1">
    <location>
        <begin position="44"/>
        <end position="65"/>
    </location>
</feature>
<evidence type="ECO:0000313" key="2">
    <source>
        <dbReference type="EMBL" id="OGE43245.1"/>
    </source>
</evidence>
<reference evidence="2 3" key="1">
    <citation type="journal article" date="2016" name="Nat. Commun.">
        <title>Thousands of microbial genomes shed light on interconnected biogeochemical processes in an aquifer system.</title>
        <authorList>
            <person name="Anantharaman K."/>
            <person name="Brown C.T."/>
            <person name="Hug L.A."/>
            <person name="Sharon I."/>
            <person name="Castelle C.J."/>
            <person name="Probst A.J."/>
            <person name="Thomas B.C."/>
            <person name="Singh A."/>
            <person name="Wilkins M.J."/>
            <person name="Karaoz U."/>
            <person name="Brodie E.L."/>
            <person name="Williams K.H."/>
            <person name="Hubbard S.S."/>
            <person name="Banfield J.F."/>
        </authorList>
    </citation>
    <scope>NUCLEOTIDE SEQUENCE [LARGE SCALE GENOMIC DNA]</scope>
</reference>
<dbReference type="AlphaFoldDB" id="A0A1F5KR11"/>